<feature type="region of interest" description="Disordered" evidence="1">
    <location>
        <begin position="136"/>
        <end position="369"/>
    </location>
</feature>
<dbReference type="AlphaFoldDB" id="A0A918EWV7"/>
<accession>A0A918EWV7</accession>
<feature type="compositionally biased region" description="Gly residues" evidence="1">
    <location>
        <begin position="218"/>
        <end position="229"/>
    </location>
</feature>
<name>A0A918EWV7_9ACTN</name>
<feature type="compositionally biased region" description="Gly residues" evidence="1">
    <location>
        <begin position="201"/>
        <end position="211"/>
    </location>
</feature>
<feature type="compositionally biased region" description="Gly residues" evidence="1">
    <location>
        <begin position="255"/>
        <end position="288"/>
    </location>
</feature>
<feature type="compositionally biased region" description="Basic and acidic residues" evidence="1">
    <location>
        <begin position="348"/>
        <end position="369"/>
    </location>
</feature>
<dbReference type="PROSITE" id="PS51318">
    <property type="entry name" value="TAT"/>
    <property type="match status" value="1"/>
</dbReference>
<dbReference type="InterPro" id="IPR006311">
    <property type="entry name" value="TAT_signal"/>
</dbReference>
<comment type="caution">
    <text evidence="3">The sequence shown here is derived from an EMBL/GenBank/DDBJ whole genome shotgun (WGS) entry which is preliminary data.</text>
</comment>
<feature type="compositionally biased region" description="Polar residues" evidence="1">
    <location>
        <begin position="166"/>
        <end position="179"/>
    </location>
</feature>
<evidence type="ECO:0000256" key="2">
    <source>
        <dbReference type="SAM" id="SignalP"/>
    </source>
</evidence>
<feature type="compositionally biased region" description="Low complexity" evidence="1">
    <location>
        <begin position="245"/>
        <end position="254"/>
    </location>
</feature>
<feature type="compositionally biased region" description="Gly residues" evidence="1">
    <location>
        <begin position="304"/>
        <end position="319"/>
    </location>
</feature>
<protein>
    <recommendedName>
        <fullName evidence="5">PE-PGRS family protein</fullName>
    </recommendedName>
</protein>
<feature type="compositionally biased region" description="Basic and acidic residues" evidence="1">
    <location>
        <begin position="290"/>
        <end position="300"/>
    </location>
</feature>
<evidence type="ECO:0000313" key="3">
    <source>
        <dbReference type="EMBL" id="GGQ83515.1"/>
    </source>
</evidence>
<feature type="chain" id="PRO_5036765751" description="PE-PGRS family protein" evidence="2">
    <location>
        <begin position="38"/>
        <end position="369"/>
    </location>
</feature>
<organism evidence="3 4">
    <name type="scientific">Streptomyces ruber</name>
    <dbReference type="NCBI Taxonomy" id="83378"/>
    <lineage>
        <taxon>Bacteria</taxon>
        <taxon>Bacillati</taxon>
        <taxon>Actinomycetota</taxon>
        <taxon>Actinomycetes</taxon>
        <taxon>Kitasatosporales</taxon>
        <taxon>Streptomycetaceae</taxon>
        <taxon>Streptomyces</taxon>
    </lineage>
</organism>
<keyword evidence="4" id="KW-1185">Reference proteome</keyword>
<reference evidence="3" key="1">
    <citation type="journal article" date="2014" name="Int. J. Syst. Evol. Microbiol.">
        <title>Complete genome sequence of Corynebacterium casei LMG S-19264T (=DSM 44701T), isolated from a smear-ripened cheese.</title>
        <authorList>
            <consortium name="US DOE Joint Genome Institute (JGI-PGF)"/>
            <person name="Walter F."/>
            <person name="Albersmeier A."/>
            <person name="Kalinowski J."/>
            <person name="Ruckert C."/>
        </authorList>
    </citation>
    <scope>NUCLEOTIDE SEQUENCE</scope>
    <source>
        <strain evidence="3">JCM 3131</strain>
    </source>
</reference>
<feature type="signal peptide" evidence="2">
    <location>
        <begin position="1"/>
        <end position="37"/>
    </location>
</feature>
<keyword evidence="2" id="KW-0732">Signal</keyword>
<dbReference type="EMBL" id="BMQK01000021">
    <property type="protein sequence ID" value="GGQ83515.1"/>
    <property type="molecule type" value="Genomic_DNA"/>
</dbReference>
<gene>
    <name evidence="3" type="ORF">GCM10010145_61320</name>
</gene>
<sequence length="369" mass="36424">MQNIREPLLGRRRVWLATAAVALTPLAALPQAPGAEAAAGSSKVFTRSGEWEPPRGVTEATVYLWGPGGNGGNGGGGGGGASSWLPGGSGNRYGGGGAGGDSGGGGGGGAYIACQFDVYEGDVFYVDIGRTDHVGAREANGGAAGPSNQPGAGRRSGLAGEKGDDNQASGESTQFQLETQSRRQRSPQYTALAEAPAGQEGRPGLGGGGGYVASQGSHGKGGKPLGTGGPPTALSDQGTCESGTGRLAARQGRPGRQGGQGSPGTAGSKQGQGLGGVGSTQPGAGGEPGVFHRPDGRDLPEGVATGGDGGFGGDGGVGSGRPRLAEPGSPGKLGEPGGDGYAVITWAGREREGRGRENREREDREREER</sequence>
<proteinExistence type="predicted"/>
<evidence type="ECO:0000313" key="4">
    <source>
        <dbReference type="Proteomes" id="UP000620156"/>
    </source>
</evidence>
<reference evidence="3" key="2">
    <citation type="submission" date="2020-09" db="EMBL/GenBank/DDBJ databases">
        <authorList>
            <person name="Sun Q."/>
            <person name="Ohkuma M."/>
        </authorList>
    </citation>
    <scope>NUCLEOTIDE SEQUENCE</scope>
    <source>
        <strain evidence="3">JCM 3131</strain>
    </source>
</reference>
<evidence type="ECO:0000256" key="1">
    <source>
        <dbReference type="SAM" id="MobiDB-lite"/>
    </source>
</evidence>
<evidence type="ECO:0008006" key="5">
    <source>
        <dbReference type="Google" id="ProtNLM"/>
    </source>
</evidence>
<dbReference type="Proteomes" id="UP000620156">
    <property type="component" value="Unassembled WGS sequence"/>
</dbReference>